<gene>
    <name evidence="5" type="ORF">KF707C_17560</name>
</gene>
<dbReference type="EMBL" id="AP014862">
    <property type="protein sequence ID" value="BAU73444.1"/>
    <property type="molecule type" value="Genomic_DNA"/>
</dbReference>
<evidence type="ECO:0000256" key="3">
    <source>
        <dbReference type="SAM" id="SignalP"/>
    </source>
</evidence>
<dbReference type="PANTHER" id="PTHR35936:SF6">
    <property type="entry name" value="AMINO ACID ABC TRANSPORTER SUBSTRATE-BINDING PAAT FAMILY PROTEIN"/>
    <property type="match status" value="1"/>
</dbReference>
<proteinExistence type="inferred from homology"/>
<feature type="chain" id="PRO_5042198296" description="Solute-binding protein family 3/N-terminal domain-containing protein" evidence="3">
    <location>
        <begin position="19"/>
        <end position="258"/>
    </location>
</feature>
<evidence type="ECO:0000313" key="5">
    <source>
        <dbReference type="EMBL" id="BAU73444.1"/>
    </source>
</evidence>
<dbReference type="Pfam" id="PF00497">
    <property type="entry name" value="SBP_bac_3"/>
    <property type="match status" value="1"/>
</dbReference>
<dbReference type="RefSeq" id="WP_003456484.1">
    <property type="nucleotide sequence ID" value="NZ_AJMR01000228.1"/>
</dbReference>
<evidence type="ECO:0000259" key="4">
    <source>
        <dbReference type="SMART" id="SM00062"/>
    </source>
</evidence>
<dbReference type="SUPFAM" id="SSF53850">
    <property type="entry name" value="Periplasmic binding protein-like II"/>
    <property type="match status" value="1"/>
</dbReference>
<dbReference type="PANTHER" id="PTHR35936">
    <property type="entry name" value="MEMBRANE-BOUND LYTIC MUREIN TRANSGLYCOSYLASE F"/>
    <property type="match status" value="1"/>
</dbReference>
<feature type="domain" description="Solute-binding protein family 3/N-terminal" evidence="4">
    <location>
        <begin position="22"/>
        <end position="244"/>
    </location>
</feature>
<evidence type="ECO:0000313" key="6">
    <source>
        <dbReference type="Proteomes" id="UP000218554"/>
    </source>
</evidence>
<protein>
    <recommendedName>
        <fullName evidence="4">Solute-binding protein family 3/N-terminal domain-containing protein</fullName>
    </recommendedName>
</protein>
<sequence length="258" mass="29209">MKRLALWLAMSLPAAASGAGEAIRYCDHPVYPPISWTDAQNRVRGVAPEAVRDVARTLGMDVEFVQLGNWTRCLMDAAQGRVDLVIAYRSPAREETLRFSRVALLREEVALFFHRDRPIRVSRLEDLARYRGGLLFGESYGQAFDRFVEAHGNVERVASNEQNFGKLARGRIDFLVHERRTGQLFLESLDGAGRIEALPQTLAVDYLYFAVSRRSPLQGRMAEIDAALQGLAERRQVERWLRESTEAYRATQARTGAR</sequence>
<evidence type="ECO:0000256" key="1">
    <source>
        <dbReference type="ARBA" id="ARBA00010333"/>
    </source>
</evidence>
<dbReference type="AlphaFoldDB" id="A0AAD1BX35"/>
<keyword evidence="6" id="KW-1185">Reference proteome</keyword>
<dbReference type="SMART" id="SM00062">
    <property type="entry name" value="PBPb"/>
    <property type="match status" value="1"/>
</dbReference>
<dbReference type="Proteomes" id="UP000218554">
    <property type="component" value="Chromosome"/>
</dbReference>
<dbReference type="InterPro" id="IPR001638">
    <property type="entry name" value="Solute-binding_3/MltF_N"/>
</dbReference>
<comment type="similarity">
    <text evidence="1">Belongs to the bacterial solute-binding protein 3 family.</text>
</comment>
<dbReference type="KEGG" id="pfuw:KF707C_17560"/>
<accession>A0AAD1BX35</accession>
<name>A0AAD1BX35_METFU</name>
<reference evidence="6" key="1">
    <citation type="submission" date="2015-05" db="EMBL/GenBank/DDBJ databases">
        <title>Draft genome sequencing of a biphenyl-degrading bacterium, Pseudomonas balearica KF707 (=NBRC110670).</title>
        <authorList>
            <person name="Kimura N."/>
            <person name="Hirose J."/>
            <person name="Watanabe T."/>
            <person name="Suenaga H."/>
            <person name="Fujihara H."/>
            <person name="Noguchi M."/>
            <person name="Hashimoto M."/>
            <person name="Shimodaira J."/>
            <person name="Tsuchikane K."/>
            <person name="Hosoyama A."/>
            <person name="Yamazoe A."/>
            <person name="Fujita N."/>
            <person name="Furukawa K."/>
        </authorList>
    </citation>
    <scope>NUCLEOTIDE SEQUENCE [LARGE SCALE GENOMIC DNA]</scope>
    <source>
        <strain evidence="6">DSM 10086 / NBRC 110670 / KF707</strain>
    </source>
</reference>
<reference evidence="5 6" key="2">
    <citation type="journal article" date="2017" name="Int. J. Syst. Evol. Microbiol.">
        <title>Pseudomonas furukawaii sp. nov., a polychlorinated biphenyl-degrading bacterium isolated from biphenyl-contaminated soil in Japan.</title>
        <authorList>
            <person name="Kimura N."/>
            <person name="Watanabe T."/>
            <person name="Suenaga H."/>
            <person name="Fujihara H."/>
            <person name="Futagami T."/>
            <person name="Goto M."/>
            <person name="Hanada S."/>
            <person name="Hirose J."/>
        </authorList>
    </citation>
    <scope>NUCLEOTIDE SEQUENCE [LARGE SCALE GENOMIC DNA]</scope>
    <source>
        <strain evidence="6">DSM 10086 / NBRC 110670 / KF707</strain>
    </source>
</reference>
<organism evidence="5 6">
    <name type="scientific">Metapseudomonas furukawaii</name>
    <name type="common">Pseudomonas furukawaii</name>
    <dbReference type="NCBI Taxonomy" id="1149133"/>
    <lineage>
        <taxon>Bacteria</taxon>
        <taxon>Pseudomonadati</taxon>
        <taxon>Pseudomonadota</taxon>
        <taxon>Gammaproteobacteria</taxon>
        <taxon>Pseudomonadales</taxon>
        <taxon>Pseudomonadaceae</taxon>
        <taxon>Metapseudomonas</taxon>
    </lineage>
</organism>
<dbReference type="Gene3D" id="3.40.190.10">
    <property type="entry name" value="Periplasmic binding protein-like II"/>
    <property type="match status" value="2"/>
</dbReference>
<feature type="signal peptide" evidence="3">
    <location>
        <begin position="1"/>
        <end position="18"/>
    </location>
</feature>
<evidence type="ECO:0000256" key="2">
    <source>
        <dbReference type="ARBA" id="ARBA00022729"/>
    </source>
</evidence>
<keyword evidence="2 3" id="KW-0732">Signal</keyword>